<feature type="region of interest" description="Disordered" evidence="1">
    <location>
        <begin position="558"/>
        <end position="586"/>
    </location>
</feature>
<evidence type="ECO:0000313" key="3">
    <source>
        <dbReference type="Proteomes" id="UP000237481"/>
    </source>
</evidence>
<dbReference type="Proteomes" id="UP000237481">
    <property type="component" value="Unassembled WGS sequence"/>
</dbReference>
<proteinExistence type="predicted"/>
<organism evidence="2 3">
    <name type="scientific">Tolypocladium paradoxum</name>
    <dbReference type="NCBI Taxonomy" id="94208"/>
    <lineage>
        <taxon>Eukaryota</taxon>
        <taxon>Fungi</taxon>
        <taxon>Dikarya</taxon>
        <taxon>Ascomycota</taxon>
        <taxon>Pezizomycotina</taxon>
        <taxon>Sordariomycetes</taxon>
        <taxon>Hypocreomycetidae</taxon>
        <taxon>Hypocreales</taxon>
        <taxon>Ophiocordycipitaceae</taxon>
        <taxon>Tolypocladium</taxon>
    </lineage>
</organism>
<gene>
    <name evidence="2" type="ORF">TPAR_04423</name>
</gene>
<accession>A0A2S4KZ00</accession>
<feature type="region of interest" description="Disordered" evidence="1">
    <location>
        <begin position="271"/>
        <end position="297"/>
    </location>
</feature>
<feature type="region of interest" description="Disordered" evidence="1">
    <location>
        <begin position="80"/>
        <end position="124"/>
    </location>
</feature>
<feature type="region of interest" description="Disordered" evidence="1">
    <location>
        <begin position="423"/>
        <end position="468"/>
    </location>
</feature>
<evidence type="ECO:0000256" key="1">
    <source>
        <dbReference type="SAM" id="MobiDB-lite"/>
    </source>
</evidence>
<dbReference type="AlphaFoldDB" id="A0A2S4KZ00"/>
<keyword evidence="3" id="KW-1185">Reference proteome</keyword>
<feature type="region of interest" description="Disordered" evidence="1">
    <location>
        <begin position="136"/>
        <end position="170"/>
    </location>
</feature>
<sequence length="586" mass="63901">MSGPGSVVTEASAYEYSVAAQVEVTLTGKWRLAVSGGPESGVTWDVACRTLPRLPLRRPAPVSAAQCNWRPAGWVAAVRERRDGHHVSRPTKNSSDPSLTPRHSVIGPDRQARRGNSEDPEAQQHRNMGWIAAGQRPGLLGAGRSERKRTDVHAAYKASRPPRDVTESRVTTGEGHKFCGLFQAGRASNSPEARGGERSTMALPAPAAAARYLAAQRRMYRYLATDARWLVGAPRRDDACLWRVATGHKARVRCPSTCIRIQSQEFIVVTSTTPSSPRRRGLVTAGPNGSRIPPHYRPARPPQPFSGVLARWTLAPCPVGIGTRHLAAQSKIPTFRDAALPGLVQDEEVSPRGVKHPLGATLTHSPWVGPSQQGPPLHWSPRVLFWPITACPPPAAGAFFQPFSASARRRRVCAIHTIGGGFATAQGQDQSTARAPFPPRPKRNRPPTQTSSSWWHRGRDTEETHHRSDRAPAPLVCVILSNPRKRSAFPLPALLGSARALCSELGLSPCPAAIADQQATHLYLRNSIARALRRIRPTVIRSLHRGLILPTRHNAASRLSSIRSRTTRFRPPPPLFGSRAPNQQLP</sequence>
<comment type="caution">
    <text evidence="2">The sequence shown here is derived from an EMBL/GenBank/DDBJ whole genome shotgun (WGS) entry which is preliminary data.</text>
</comment>
<feature type="compositionally biased region" description="Basic and acidic residues" evidence="1">
    <location>
        <begin position="144"/>
        <end position="154"/>
    </location>
</feature>
<evidence type="ECO:0000313" key="2">
    <source>
        <dbReference type="EMBL" id="POR35412.1"/>
    </source>
</evidence>
<protein>
    <submittedName>
        <fullName evidence="2">Uncharacterized protein</fullName>
    </submittedName>
</protein>
<reference evidence="2 3" key="1">
    <citation type="submission" date="2018-01" db="EMBL/GenBank/DDBJ databases">
        <title>Harnessing the power of phylogenomics to disentangle the directionality and signatures of interkingdom host jumping in the parasitic fungal genus Tolypocladium.</title>
        <authorList>
            <person name="Quandt C.A."/>
            <person name="Patterson W."/>
            <person name="Spatafora J.W."/>
        </authorList>
    </citation>
    <scope>NUCLEOTIDE SEQUENCE [LARGE SCALE GENOMIC DNA]</scope>
    <source>
        <strain evidence="2 3">NRBC 100945</strain>
    </source>
</reference>
<feature type="compositionally biased region" description="Basic and acidic residues" evidence="1">
    <location>
        <begin position="457"/>
        <end position="468"/>
    </location>
</feature>
<name>A0A2S4KZ00_9HYPO</name>
<dbReference type="EMBL" id="PKSG01000447">
    <property type="protein sequence ID" value="POR35412.1"/>
    <property type="molecule type" value="Genomic_DNA"/>
</dbReference>